<evidence type="ECO:0000256" key="1">
    <source>
        <dbReference type="ARBA" id="ARBA00004370"/>
    </source>
</evidence>
<dbReference type="PANTHER" id="PTHR32089:SF65">
    <property type="entry name" value="CHEMOTAXIS SIGNAL TRANSDUCTION SYSTEM METHYL ACCEPTING SENSORY TRANSDUCER"/>
    <property type="match status" value="1"/>
</dbReference>
<reference evidence="9" key="1">
    <citation type="submission" date="2016-07" db="EMBL/GenBank/DDBJ databases">
        <title>Nontailed viruses are major unrecognized killers of bacteria in the ocean.</title>
        <authorList>
            <person name="Kauffman K."/>
            <person name="Hussain F."/>
            <person name="Yang J."/>
            <person name="Arevalo P."/>
            <person name="Brown J."/>
            <person name="Cutler M."/>
            <person name="Kelly L."/>
            <person name="Polz M.F."/>
        </authorList>
    </citation>
    <scope>NUCLEOTIDE SEQUENCE [LARGE SCALE GENOMIC DNA]</scope>
    <source>
        <strain evidence="9">10N.261.45.A10</strain>
    </source>
</reference>
<dbReference type="GO" id="GO:0006935">
    <property type="term" value="P:chemotaxis"/>
    <property type="evidence" value="ECO:0007669"/>
    <property type="project" value="UniProtKB-ARBA"/>
</dbReference>
<feature type="transmembrane region" description="Helical" evidence="5">
    <location>
        <begin position="122"/>
        <end position="148"/>
    </location>
</feature>
<evidence type="ECO:0000313" key="9">
    <source>
        <dbReference type="Proteomes" id="UP000235387"/>
    </source>
</evidence>
<dbReference type="SUPFAM" id="SSF58104">
    <property type="entry name" value="Methyl-accepting chemotaxis protein (MCP) signaling domain"/>
    <property type="match status" value="1"/>
</dbReference>
<comment type="subcellular location">
    <subcellularLocation>
        <location evidence="1">Membrane</location>
    </subcellularLocation>
</comment>
<keyword evidence="5" id="KW-0812">Transmembrane</keyword>
<protein>
    <submittedName>
        <fullName evidence="8">Chemotaxis protein</fullName>
    </submittedName>
</protein>
<sequence length="472" mass="51052">MHSLTLHLGAHILKETPFRWIDQYLIKLSLKEKFTLLYAFLLALTIATGSILYSASQTQIDQVQEKHSAALNAVLSQYDIDPLQASNMLAGQGVVSSTAYGSAPTYHVKTPNLWSHISAASWALLTVLFVLGLMASHYVSSFIGGAMFTMNSALQRMLDGDLTSRMNFFRVRDEFSVIANTVDNIADREHSLVKAIKNASTLMEGLSADLNRRSAESEKLSTAQRGYLDSLASATEEMAGSIRDVAAHAENTSGEIKIAGEASEQSAQQVSQTLHAIQALTTEIQQASEAVCALEHNSQEIGSMVATISAISEQTNLLALNAAIEAARAGEQGRGFAVVADEVRTLAGRTQQATVEIQRMIQDLEGNTGHLRSVMQGTVDNATASESLMQHIESEINSVTERSLRITDRSTEIATAANQQGSVASTLSSDVEKVRQQAWQMSEMIQQSANEVSNLQKQSSSLSTLVDGLRTE</sequence>
<organism evidence="8 9">
    <name type="scientific">Enterovibrio norvegicus</name>
    <dbReference type="NCBI Taxonomy" id="188144"/>
    <lineage>
        <taxon>Bacteria</taxon>
        <taxon>Pseudomonadati</taxon>
        <taxon>Pseudomonadota</taxon>
        <taxon>Gammaproteobacteria</taxon>
        <taxon>Vibrionales</taxon>
        <taxon>Vibrionaceae</taxon>
        <taxon>Enterovibrio</taxon>
    </lineage>
</organism>
<evidence type="ECO:0000313" key="8">
    <source>
        <dbReference type="EMBL" id="PMN94268.1"/>
    </source>
</evidence>
<name>A0A2N7LFM8_9GAMM</name>
<evidence type="ECO:0000256" key="2">
    <source>
        <dbReference type="ARBA" id="ARBA00023224"/>
    </source>
</evidence>
<dbReference type="EMBL" id="MDAL01000008">
    <property type="protein sequence ID" value="PMN94268.1"/>
    <property type="molecule type" value="Genomic_DNA"/>
</dbReference>
<accession>A0A2N7LFM8</accession>
<keyword evidence="5" id="KW-1133">Transmembrane helix</keyword>
<dbReference type="RefSeq" id="WP_102390228.1">
    <property type="nucleotide sequence ID" value="NZ_MDAL01000008.1"/>
</dbReference>
<gene>
    <name evidence="8" type="ORF">BCT23_10490</name>
</gene>
<dbReference type="PANTHER" id="PTHR32089">
    <property type="entry name" value="METHYL-ACCEPTING CHEMOTAXIS PROTEIN MCPB"/>
    <property type="match status" value="1"/>
</dbReference>
<evidence type="ECO:0000256" key="4">
    <source>
        <dbReference type="PROSITE-ProRule" id="PRU00284"/>
    </source>
</evidence>
<dbReference type="GO" id="GO:0007165">
    <property type="term" value="P:signal transduction"/>
    <property type="evidence" value="ECO:0007669"/>
    <property type="project" value="UniProtKB-KW"/>
</dbReference>
<keyword evidence="2 4" id="KW-0807">Transducer</keyword>
<evidence type="ECO:0000259" key="7">
    <source>
        <dbReference type="PROSITE" id="PS50885"/>
    </source>
</evidence>
<comment type="caution">
    <text evidence="8">The sequence shown here is derived from an EMBL/GenBank/DDBJ whole genome shotgun (WGS) entry which is preliminary data.</text>
</comment>
<dbReference type="Gene3D" id="1.10.287.950">
    <property type="entry name" value="Methyl-accepting chemotaxis protein"/>
    <property type="match status" value="1"/>
</dbReference>
<dbReference type="PROSITE" id="PS50885">
    <property type="entry name" value="HAMP"/>
    <property type="match status" value="1"/>
</dbReference>
<feature type="domain" description="Methyl-accepting transducer" evidence="6">
    <location>
        <begin position="199"/>
        <end position="435"/>
    </location>
</feature>
<feature type="transmembrane region" description="Helical" evidence="5">
    <location>
        <begin position="36"/>
        <end position="55"/>
    </location>
</feature>
<dbReference type="InterPro" id="IPR004089">
    <property type="entry name" value="MCPsignal_dom"/>
</dbReference>
<dbReference type="FunFam" id="1.10.287.950:FF:000001">
    <property type="entry name" value="Methyl-accepting chemotaxis sensory transducer"/>
    <property type="match status" value="1"/>
</dbReference>
<evidence type="ECO:0000256" key="5">
    <source>
        <dbReference type="SAM" id="Phobius"/>
    </source>
</evidence>
<dbReference type="Proteomes" id="UP000235387">
    <property type="component" value="Unassembled WGS sequence"/>
</dbReference>
<dbReference type="Pfam" id="PF00015">
    <property type="entry name" value="MCPsignal"/>
    <property type="match status" value="1"/>
</dbReference>
<feature type="domain" description="HAMP" evidence="7">
    <location>
        <begin position="150"/>
        <end position="194"/>
    </location>
</feature>
<proteinExistence type="inferred from homology"/>
<evidence type="ECO:0000256" key="3">
    <source>
        <dbReference type="ARBA" id="ARBA00029447"/>
    </source>
</evidence>
<keyword evidence="5" id="KW-0472">Membrane</keyword>
<dbReference type="InterPro" id="IPR003660">
    <property type="entry name" value="HAMP_dom"/>
</dbReference>
<dbReference type="SMART" id="SM00283">
    <property type="entry name" value="MA"/>
    <property type="match status" value="1"/>
</dbReference>
<dbReference type="AlphaFoldDB" id="A0A2N7LFM8"/>
<evidence type="ECO:0000259" key="6">
    <source>
        <dbReference type="PROSITE" id="PS50111"/>
    </source>
</evidence>
<comment type="similarity">
    <text evidence="3">Belongs to the methyl-accepting chemotaxis (MCP) protein family.</text>
</comment>
<dbReference type="GO" id="GO:0016020">
    <property type="term" value="C:membrane"/>
    <property type="evidence" value="ECO:0007669"/>
    <property type="project" value="UniProtKB-SubCell"/>
</dbReference>
<dbReference type="PROSITE" id="PS50111">
    <property type="entry name" value="CHEMOTAXIS_TRANSDUC_2"/>
    <property type="match status" value="1"/>
</dbReference>